<dbReference type="PANTHER" id="PTHR30474:SF3">
    <property type="entry name" value="PEPTIDOGLYCAN GLYCOSYLTRANSFERASE RODA"/>
    <property type="match status" value="1"/>
</dbReference>
<feature type="transmembrane region" description="Helical" evidence="7">
    <location>
        <begin position="142"/>
        <end position="161"/>
    </location>
</feature>
<feature type="compositionally biased region" description="Basic and acidic residues" evidence="6">
    <location>
        <begin position="590"/>
        <end position="607"/>
    </location>
</feature>
<organism evidence="8 9">
    <name type="scientific">Actinomycetospora endophytica</name>
    <dbReference type="NCBI Taxonomy" id="2291215"/>
    <lineage>
        <taxon>Bacteria</taxon>
        <taxon>Bacillati</taxon>
        <taxon>Actinomycetota</taxon>
        <taxon>Actinomycetes</taxon>
        <taxon>Pseudonocardiales</taxon>
        <taxon>Pseudonocardiaceae</taxon>
        <taxon>Actinomycetospora</taxon>
    </lineage>
</organism>
<feature type="region of interest" description="Disordered" evidence="6">
    <location>
        <begin position="474"/>
        <end position="607"/>
    </location>
</feature>
<dbReference type="EMBL" id="JAJNDB010000001">
    <property type="protein sequence ID" value="MCD2193218.1"/>
    <property type="molecule type" value="Genomic_DNA"/>
</dbReference>
<dbReference type="Proteomes" id="UP001199469">
    <property type="component" value="Unassembled WGS sequence"/>
</dbReference>
<evidence type="ECO:0000256" key="2">
    <source>
        <dbReference type="ARBA" id="ARBA00022692"/>
    </source>
</evidence>
<evidence type="ECO:0000256" key="7">
    <source>
        <dbReference type="SAM" id="Phobius"/>
    </source>
</evidence>
<dbReference type="Pfam" id="PF01098">
    <property type="entry name" value="FTSW_RODA_SPOVE"/>
    <property type="match status" value="1"/>
</dbReference>
<feature type="transmembrane region" description="Helical" evidence="7">
    <location>
        <begin position="381"/>
        <end position="402"/>
    </location>
</feature>
<evidence type="ECO:0000313" key="8">
    <source>
        <dbReference type="EMBL" id="MCD2193218.1"/>
    </source>
</evidence>
<comment type="caution">
    <text evidence="8">The sequence shown here is derived from an EMBL/GenBank/DDBJ whole genome shotgun (WGS) entry which is preliminary data.</text>
</comment>
<evidence type="ECO:0000256" key="5">
    <source>
        <dbReference type="ARBA" id="ARBA00023136"/>
    </source>
</evidence>
<feature type="compositionally biased region" description="Low complexity" evidence="6">
    <location>
        <begin position="535"/>
        <end position="566"/>
    </location>
</feature>
<protein>
    <submittedName>
        <fullName evidence="8">FtsW/RodA/SpoVE family cell cycle protein</fullName>
    </submittedName>
</protein>
<feature type="compositionally biased region" description="Low complexity" evidence="6">
    <location>
        <begin position="573"/>
        <end position="583"/>
    </location>
</feature>
<feature type="transmembrane region" description="Helical" evidence="7">
    <location>
        <begin position="105"/>
        <end position="122"/>
    </location>
</feature>
<keyword evidence="4 7" id="KW-1133">Transmembrane helix</keyword>
<feature type="transmembrane region" description="Helical" evidence="7">
    <location>
        <begin position="46"/>
        <end position="63"/>
    </location>
</feature>
<dbReference type="PANTHER" id="PTHR30474">
    <property type="entry name" value="CELL CYCLE PROTEIN"/>
    <property type="match status" value="1"/>
</dbReference>
<evidence type="ECO:0000256" key="4">
    <source>
        <dbReference type="ARBA" id="ARBA00022989"/>
    </source>
</evidence>
<feature type="transmembrane region" description="Helical" evidence="7">
    <location>
        <begin position="75"/>
        <end position="93"/>
    </location>
</feature>
<gene>
    <name evidence="8" type="ORF">LQ327_07440</name>
</gene>
<proteinExistence type="predicted"/>
<name>A0ABS8P4P8_9PSEU</name>
<comment type="subcellular location">
    <subcellularLocation>
        <location evidence="1">Membrane</location>
        <topology evidence="1">Multi-pass membrane protein</topology>
    </subcellularLocation>
</comment>
<feature type="transmembrane region" description="Helical" evidence="7">
    <location>
        <begin position="210"/>
        <end position="230"/>
    </location>
</feature>
<feature type="transmembrane region" description="Helical" evidence="7">
    <location>
        <begin position="447"/>
        <end position="466"/>
    </location>
</feature>
<feature type="transmembrane region" description="Helical" evidence="7">
    <location>
        <begin position="168"/>
        <end position="190"/>
    </location>
</feature>
<feature type="transmembrane region" description="Helical" evidence="7">
    <location>
        <begin position="414"/>
        <end position="435"/>
    </location>
</feature>
<evidence type="ECO:0000313" key="9">
    <source>
        <dbReference type="Proteomes" id="UP001199469"/>
    </source>
</evidence>
<keyword evidence="5 7" id="KW-0472">Membrane</keyword>
<feature type="region of interest" description="Disordered" evidence="6">
    <location>
        <begin position="1"/>
        <end position="23"/>
    </location>
</feature>
<sequence>MARPAQAAPGSGRSGSARPAVEAPADRTALRPIVAAAVSTRRGIELALLAFAAIITTGALVLVEANQNQELNLTLLYLGLGYLALFGAAHLAVRKFAPYADPVMLPCAALLNGLGLVMIHRIDLAKAVRAINLGNPAPDPDAVKQLAWLALGLVIFVVVMWRVNDHRALARYGFTAGFIGLVLLGLPAILPSTFSEVNGAKIWIRVGGAGIQPGEFAKILLTIFFASFLVSKRELFTTAGKHFLGMTFPRPRDLAPLLIAWVVAMGVLVFESDLGTSLMFFGIVLSMIYVATERSSWVLIGLVIFGAGAFAAWTFVSRVQLRVDVWLNPLGDPANTSFQVAQGLFGLATGGMLGTGLGAGRPDLVPLSSTDFIFTSMGEELGLVGLMALLLLYGLISTRALRTALAVRDTFGKLLAAGLGFTIMIQVFVVAGGVIDLIPNTGQAAPFMSYGGSSLVANYALVALVLRVSNAARQPASEKDKARAEPGQSPAAHRAPLAEANTEMVSRGEAATPPQGSPATPHEAAGAPYGGAVSPAAGATPPRGGPLAPSGHGPAGPNQPGPNQAGPNPPGPAGQSGPGAHRPGPVPPPSRDRTRSGEHADGGRTRE</sequence>
<dbReference type="InterPro" id="IPR001182">
    <property type="entry name" value="FtsW/RodA"/>
</dbReference>
<reference evidence="8 9" key="1">
    <citation type="submission" date="2021-11" db="EMBL/GenBank/DDBJ databases">
        <title>Draft genome sequence of Actinomycetospora sp. SF1 isolated from the rhizosphere soil.</title>
        <authorList>
            <person name="Duangmal K."/>
            <person name="Chantavorakit T."/>
        </authorList>
    </citation>
    <scope>NUCLEOTIDE SEQUENCE [LARGE SCALE GENOMIC DNA]</scope>
    <source>
        <strain evidence="8 9">TBRC 5722</strain>
    </source>
</reference>
<keyword evidence="3" id="KW-0133">Cell shape</keyword>
<evidence type="ECO:0000256" key="3">
    <source>
        <dbReference type="ARBA" id="ARBA00022960"/>
    </source>
</evidence>
<accession>A0ABS8P4P8</accession>
<evidence type="ECO:0000256" key="6">
    <source>
        <dbReference type="SAM" id="MobiDB-lite"/>
    </source>
</evidence>
<feature type="transmembrane region" description="Helical" evidence="7">
    <location>
        <begin position="251"/>
        <end position="270"/>
    </location>
</feature>
<keyword evidence="9" id="KW-1185">Reference proteome</keyword>
<evidence type="ECO:0000256" key="1">
    <source>
        <dbReference type="ARBA" id="ARBA00004141"/>
    </source>
</evidence>
<keyword evidence="2 7" id="KW-0812">Transmembrane</keyword>
<feature type="transmembrane region" description="Helical" evidence="7">
    <location>
        <begin position="297"/>
        <end position="316"/>
    </location>
</feature>